<dbReference type="PANTHER" id="PTHR46889">
    <property type="entry name" value="TRANSPOSASE INSF FOR INSERTION SEQUENCE IS3B-RELATED"/>
    <property type="match status" value="1"/>
</dbReference>
<evidence type="ECO:0000313" key="3">
    <source>
        <dbReference type="Proteomes" id="UP000325134"/>
    </source>
</evidence>
<organism evidence="2 3">
    <name type="scientific">Ruegeria intermedia</name>
    <dbReference type="NCBI Taxonomy" id="996115"/>
    <lineage>
        <taxon>Bacteria</taxon>
        <taxon>Pseudomonadati</taxon>
        <taxon>Pseudomonadota</taxon>
        <taxon>Alphaproteobacteria</taxon>
        <taxon>Rhodobacterales</taxon>
        <taxon>Roseobacteraceae</taxon>
        <taxon>Ruegeria</taxon>
    </lineage>
</organism>
<dbReference type="Pfam" id="PF00665">
    <property type="entry name" value="rve"/>
    <property type="match status" value="1"/>
</dbReference>
<dbReference type="InterPro" id="IPR001584">
    <property type="entry name" value="Integrase_cat-core"/>
</dbReference>
<dbReference type="Gene3D" id="3.30.420.10">
    <property type="entry name" value="Ribonuclease H-like superfamily/Ribonuclease H"/>
    <property type="match status" value="1"/>
</dbReference>
<evidence type="ECO:0000259" key="1">
    <source>
        <dbReference type="PROSITE" id="PS50994"/>
    </source>
</evidence>
<keyword evidence="3" id="KW-1185">Reference proteome</keyword>
<gene>
    <name evidence="2" type="ORF">SAMN05444279_1442</name>
</gene>
<dbReference type="GO" id="GO:0003676">
    <property type="term" value="F:nucleic acid binding"/>
    <property type="evidence" value="ECO:0007669"/>
    <property type="project" value="InterPro"/>
</dbReference>
<dbReference type="InterPro" id="IPR048020">
    <property type="entry name" value="Transpos_IS3"/>
</dbReference>
<dbReference type="PROSITE" id="PS50994">
    <property type="entry name" value="INTEGRASE"/>
    <property type="match status" value="1"/>
</dbReference>
<dbReference type="InterPro" id="IPR036397">
    <property type="entry name" value="RNaseH_sf"/>
</dbReference>
<dbReference type="AlphaFoldDB" id="A0A1M5BLZ3"/>
<accession>A0A1M5BLZ3</accession>
<dbReference type="InterPro" id="IPR050900">
    <property type="entry name" value="Transposase_IS3/IS150/IS904"/>
</dbReference>
<protein>
    <submittedName>
        <fullName evidence="2">Integrase core domain-containing protein</fullName>
    </submittedName>
</protein>
<dbReference type="EMBL" id="FQVK01000044">
    <property type="protein sequence ID" value="SHF43519.1"/>
    <property type="molecule type" value="Genomic_DNA"/>
</dbReference>
<dbReference type="SUPFAM" id="SSF53098">
    <property type="entry name" value="Ribonuclease H-like"/>
    <property type="match status" value="1"/>
</dbReference>
<proteinExistence type="predicted"/>
<feature type="domain" description="Integrase catalytic" evidence="1">
    <location>
        <begin position="64"/>
        <end position="231"/>
    </location>
</feature>
<name>A0A1M5BLZ3_9RHOB</name>
<reference evidence="2 3" key="1">
    <citation type="submission" date="2016-11" db="EMBL/GenBank/DDBJ databases">
        <authorList>
            <person name="Varghese N."/>
            <person name="Submissions S."/>
        </authorList>
    </citation>
    <scope>NUCLEOTIDE SEQUENCE [LARGE SCALE GENOMIC DNA]</scope>
    <source>
        <strain evidence="2 3">DSM 29341</strain>
    </source>
</reference>
<dbReference type="GO" id="GO:0015074">
    <property type="term" value="P:DNA integration"/>
    <property type="evidence" value="ECO:0007669"/>
    <property type="project" value="InterPro"/>
</dbReference>
<dbReference type="Proteomes" id="UP000325134">
    <property type="component" value="Unassembled WGS sequence"/>
</dbReference>
<sequence length="258" mass="29911">MREKIKDLALKESELSPRELAVQFTDTEKYFVSEASVYRILKSYDLITSPAYVVVSAADEFRDKTTRPNQLWQTDFTYLKVIGWGWFYLSTILDDYSRYIIAWKLCTTMKAADVTDTLELALDASGCNNATVAQKPRLLSDNGASYVAADLAEYLEGKGMDHARGAPYHPQTQGKIERWHQTLKNRILLENYYLPGDLRQKIDAFVEHYNNRRYHESLQNLTPADVYFGRGQTILRQRERIKQKTIETRRLLHRKSAA</sequence>
<dbReference type="InterPro" id="IPR012337">
    <property type="entry name" value="RNaseH-like_sf"/>
</dbReference>
<dbReference type="PANTHER" id="PTHR46889:SF4">
    <property type="entry name" value="TRANSPOSASE INSO FOR INSERTION SEQUENCE ELEMENT IS911B-RELATED"/>
    <property type="match status" value="1"/>
</dbReference>
<dbReference type="NCBIfam" id="NF033516">
    <property type="entry name" value="transpos_IS3"/>
    <property type="match status" value="1"/>
</dbReference>
<evidence type="ECO:0000313" key="2">
    <source>
        <dbReference type="EMBL" id="SHF43519.1"/>
    </source>
</evidence>